<gene>
    <name evidence="3" type="ORF">FOZ60_002236</name>
</gene>
<dbReference type="OrthoDB" id="10343441at2759"/>
<proteinExistence type="predicted"/>
<dbReference type="EMBL" id="JABANP010000138">
    <property type="protein sequence ID" value="KAF4688920.1"/>
    <property type="molecule type" value="Genomic_DNA"/>
</dbReference>
<feature type="signal peptide" evidence="2">
    <location>
        <begin position="1"/>
        <end position="19"/>
    </location>
</feature>
<feature type="region of interest" description="Disordered" evidence="1">
    <location>
        <begin position="67"/>
        <end position="88"/>
    </location>
</feature>
<comment type="caution">
    <text evidence="3">The sequence shown here is derived from an EMBL/GenBank/DDBJ whole genome shotgun (WGS) entry which is preliminary data.</text>
</comment>
<keyword evidence="2" id="KW-0732">Signal</keyword>
<accession>A0A7J6NZG5</accession>
<evidence type="ECO:0000313" key="4">
    <source>
        <dbReference type="Proteomes" id="UP000541610"/>
    </source>
</evidence>
<dbReference type="Proteomes" id="UP000541610">
    <property type="component" value="Unassembled WGS sequence"/>
</dbReference>
<feature type="chain" id="PRO_5029724443" evidence="2">
    <location>
        <begin position="20"/>
        <end position="330"/>
    </location>
</feature>
<evidence type="ECO:0000313" key="3">
    <source>
        <dbReference type="EMBL" id="KAF4688920.1"/>
    </source>
</evidence>
<dbReference type="AlphaFoldDB" id="A0A7J6NZG5"/>
<name>A0A7J6NZG5_PEROL</name>
<evidence type="ECO:0000256" key="2">
    <source>
        <dbReference type="SAM" id="SignalP"/>
    </source>
</evidence>
<sequence>MKGIPSPFPVAALLALVNAVEHKYTGLAGDNGEVKLVADYDPEDLSLKLKYSCGSRNGYMNLRGVETFGDEDSDSSSDSDGEEASEDFGIYRRKGARRASLRPDKWKSAETEFAPVDVEQSEADLIARFEGTCGRQFGPFFWSGGIGKRLRRVREENADELPREADRLDESHCLNPGRNLEIVRYTAQSAIGEAPLPIGKFHLEGNERVTFEGTLEEWKIAIDGAAVAFTSLVPLKNENTNYRLENAVAKDVVNQDSTDESRPSVRAPSRFKKMWIAFLSDYSKKFLGEGEKLTKTSFKDYYWSDDSKAWTVRVNDKWVELVRSVASPKH</sequence>
<organism evidence="3 4">
    <name type="scientific">Perkinsus olseni</name>
    <name type="common">Perkinsus atlanticus</name>
    <dbReference type="NCBI Taxonomy" id="32597"/>
    <lineage>
        <taxon>Eukaryota</taxon>
        <taxon>Sar</taxon>
        <taxon>Alveolata</taxon>
        <taxon>Perkinsozoa</taxon>
        <taxon>Perkinsea</taxon>
        <taxon>Perkinsida</taxon>
        <taxon>Perkinsidae</taxon>
        <taxon>Perkinsus</taxon>
    </lineage>
</organism>
<reference evidence="3 4" key="1">
    <citation type="submission" date="2020-04" db="EMBL/GenBank/DDBJ databases">
        <title>Perkinsus olseni comparative genomics.</title>
        <authorList>
            <person name="Bogema D.R."/>
        </authorList>
    </citation>
    <scope>NUCLEOTIDE SEQUENCE [LARGE SCALE GENOMIC DNA]</scope>
    <source>
        <strain evidence="3">00978-12</strain>
    </source>
</reference>
<evidence type="ECO:0000256" key="1">
    <source>
        <dbReference type="SAM" id="MobiDB-lite"/>
    </source>
</evidence>
<protein>
    <submittedName>
        <fullName evidence="3">Uncharacterized protein</fullName>
    </submittedName>
</protein>
<feature type="compositionally biased region" description="Acidic residues" evidence="1">
    <location>
        <begin position="68"/>
        <end position="86"/>
    </location>
</feature>